<dbReference type="GO" id="GO:0015344">
    <property type="term" value="F:siderophore uptake transmembrane transporter activity"/>
    <property type="evidence" value="ECO:0007669"/>
    <property type="project" value="TreeGrafter"/>
</dbReference>
<dbReference type="InterPro" id="IPR012910">
    <property type="entry name" value="Plug_dom"/>
</dbReference>
<feature type="chain" id="PRO_5010332931" evidence="10">
    <location>
        <begin position="27"/>
        <end position="692"/>
    </location>
</feature>
<feature type="domain" description="TonB-dependent receptor-like beta-barrel" evidence="11">
    <location>
        <begin position="221"/>
        <end position="653"/>
    </location>
</feature>
<keyword evidence="14" id="KW-1185">Reference proteome</keyword>
<keyword evidence="10" id="KW-0732">Signal</keyword>
<dbReference type="EMBL" id="FOAS01000014">
    <property type="protein sequence ID" value="SEL56980.1"/>
    <property type="molecule type" value="Genomic_DNA"/>
</dbReference>
<keyword evidence="6 8" id="KW-0472">Membrane</keyword>
<reference evidence="13 14" key="1">
    <citation type="submission" date="2016-10" db="EMBL/GenBank/DDBJ databases">
        <authorList>
            <person name="de Groot N.N."/>
        </authorList>
    </citation>
    <scope>NUCLEOTIDE SEQUENCE [LARGE SCALE GENOMIC DNA]</scope>
    <source>
        <strain evidence="13 14">JCM 19513</strain>
    </source>
</reference>
<dbReference type="Proteomes" id="UP000185766">
    <property type="component" value="Unassembled WGS sequence"/>
</dbReference>
<dbReference type="PROSITE" id="PS52016">
    <property type="entry name" value="TONB_DEPENDENT_REC_3"/>
    <property type="match status" value="1"/>
</dbReference>
<dbReference type="PANTHER" id="PTHR30069:SF40">
    <property type="entry name" value="TONB-DEPENDENT RECEPTOR NMB0964-RELATED"/>
    <property type="match status" value="1"/>
</dbReference>
<dbReference type="Gene3D" id="2.40.170.20">
    <property type="entry name" value="TonB-dependent receptor, beta-barrel domain"/>
    <property type="match status" value="1"/>
</dbReference>
<evidence type="ECO:0000256" key="4">
    <source>
        <dbReference type="ARBA" id="ARBA00022692"/>
    </source>
</evidence>
<evidence type="ECO:0000256" key="6">
    <source>
        <dbReference type="ARBA" id="ARBA00023136"/>
    </source>
</evidence>
<dbReference type="InterPro" id="IPR000531">
    <property type="entry name" value="Beta-barrel_TonB"/>
</dbReference>
<evidence type="ECO:0000256" key="7">
    <source>
        <dbReference type="ARBA" id="ARBA00023237"/>
    </source>
</evidence>
<sequence>MHPRLPKFRLHPLALALLLLPGAALAGHPDDEFADNSAKPLLIKNGKYQVDPTRPSKNAVRAKQAHIPGGATLVDAERTYKQGRASTLQDSLGMATGVFVQPRFGSEESRLSIRGSGIQRTFHQRGILLMQDGVPINLADGSGDFQAIEPLALDHIQVYRGANAWQYGAANLGGAINFVTPSVHDMAPLDLRAEGGSFGYRRLFAAGGHDFGAADGTFSVSDYRQDGFRDHSKQENQRYFANLGGRINERVSTRFYFSNINSNSDLPGNLTKSQLRADASQAAAGNITGDQQRNLTLNRIGNLTTLSLNDEHSLELASFYSDKYLDHPIFQVLDIHNEDYGLRLTHHYRSHDGWRLATGIEHSHGRAWDSRYVNVAGNKGRKVNELHNTARNSNVFSELEIPLAERWAAIVGGAWLHSDRQIDDRLQCNAFVSSFCLKQDESVEQSYTGRVGRLGLRHDYAPGIQFYGNLSQSHEPPTLSEMAGAQVINKNAAQTANTLELGLRWKYDTLDLDLAVYRSEIRDELLALNDANGNALGTINADRTLHQGVEFGGSWTLDQFVVRGQYLLNDFRFDNDNVYGDNRLGGIPKQFVKGEVLWQQNGWYAGPTLEWVPGHYNVDHAETLYAKGYAIWGAKLGYRQPHGFGFFVEGRNLSDKTYIATTGVVADAKGQDQAQFLPGDGRAVFAGVEWRL</sequence>
<evidence type="ECO:0000256" key="2">
    <source>
        <dbReference type="ARBA" id="ARBA00022448"/>
    </source>
</evidence>
<dbReference type="GO" id="GO:0044718">
    <property type="term" value="P:siderophore transmembrane transport"/>
    <property type="evidence" value="ECO:0007669"/>
    <property type="project" value="TreeGrafter"/>
</dbReference>
<evidence type="ECO:0000313" key="13">
    <source>
        <dbReference type="EMBL" id="SEL56980.1"/>
    </source>
</evidence>
<dbReference type="PANTHER" id="PTHR30069">
    <property type="entry name" value="TONB-DEPENDENT OUTER MEMBRANE RECEPTOR"/>
    <property type="match status" value="1"/>
</dbReference>
<name>A0A1H7R9M0_9GAMM</name>
<dbReference type="Gene3D" id="2.170.130.10">
    <property type="entry name" value="TonB-dependent receptor, plug domain"/>
    <property type="match status" value="1"/>
</dbReference>
<accession>A0A1H7R9M0</accession>
<dbReference type="InterPro" id="IPR037066">
    <property type="entry name" value="Plug_dom_sf"/>
</dbReference>
<keyword evidence="2 8" id="KW-0813">Transport</keyword>
<evidence type="ECO:0000256" key="5">
    <source>
        <dbReference type="ARBA" id="ARBA00023077"/>
    </source>
</evidence>
<dbReference type="CDD" id="cd01347">
    <property type="entry name" value="ligand_gated_channel"/>
    <property type="match status" value="1"/>
</dbReference>
<protein>
    <submittedName>
        <fullName evidence="13">Iron complex outermembrane recepter protein</fullName>
    </submittedName>
</protein>
<dbReference type="SUPFAM" id="SSF56935">
    <property type="entry name" value="Porins"/>
    <property type="match status" value="1"/>
</dbReference>
<dbReference type="InterPro" id="IPR039426">
    <property type="entry name" value="TonB-dep_rcpt-like"/>
</dbReference>
<evidence type="ECO:0000256" key="8">
    <source>
        <dbReference type="PROSITE-ProRule" id="PRU01360"/>
    </source>
</evidence>
<comment type="subcellular location">
    <subcellularLocation>
        <location evidence="1 8">Cell outer membrane</location>
        <topology evidence="1 8">Multi-pass membrane protein</topology>
    </subcellularLocation>
</comment>
<evidence type="ECO:0000256" key="3">
    <source>
        <dbReference type="ARBA" id="ARBA00022452"/>
    </source>
</evidence>
<evidence type="ECO:0000256" key="10">
    <source>
        <dbReference type="SAM" id="SignalP"/>
    </source>
</evidence>
<dbReference type="STRING" id="1429083.GCA_001885685_03198"/>
<evidence type="ECO:0000256" key="9">
    <source>
        <dbReference type="RuleBase" id="RU003357"/>
    </source>
</evidence>
<keyword evidence="5 9" id="KW-0798">TonB box</keyword>
<evidence type="ECO:0000259" key="11">
    <source>
        <dbReference type="Pfam" id="PF00593"/>
    </source>
</evidence>
<gene>
    <name evidence="13" type="ORF">SAMN05216214_11465</name>
</gene>
<keyword evidence="7 8" id="KW-0998">Cell outer membrane</keyword>
<evidence type="ECO:0000256" key="1">
    <source>
        <dbReference type="ARBA" id="ARBA00004571"/>
    </source>
</evidence>
<comment type="similarity">
    <text evidence="8 9">Belongs to the TonB-dependent receptor family.</text>
</comment>
<dbReference type="InterPro" id="IPR036942">
    <property type="entry name" value="Beta-barrel_TonB_sf"/>
</dbReference>
<evidence type="ECO:0000259" key="12">
    <source>
        <dbReference type="Pfam" id="PF07715"/>
    </source>
</evidence>
<organism evidence="13 14">
    <name type="scientific">Atopomonas hussainii</name>
    <dbReference type="NCBI Taxonomy" id="1429083"/>
    <lineage>
        <taxon>Bacteria</taxon>
        <taxon>Pseudomonadati</taxon>
        <taxon>Pseudomonadota</taxon>
        <taxon>Gammaproteobacteria</taxon>
        <taxon>Pseudomonadales</taxon>
        <taxon>Pseudomonadaceae</taxon>
        <taxon>Atopomonas</taxon>
    </lineage>
</organism>
<dbReference type="AlphaFoldDB" id="A0A1H7R9M0"/>
<dbReference type="RefSeq" id="WP_074869700.1">
    <property type="nucleotide sequence ID" value="NZ_FOAS01000014.1"/>
</dbReference>
<dbReference type="Pfam" id="PF07715">
    <property type="entry name" value="Plug"/>
    <property type="match status" value="1"/>
</dbReference>
<keyword evidence="3 8" id="KW-1134">Transmembrane beta strand</keyword>
<dbReference type="GO" id="GO:0009279">
    <property type="term" value="C:cell outer membrane"/>
    <property type="evidence" value="ECO:0007669"/>
    <property type="project" value="UniProtKB-SubCell"/>
</dbReference>
<feature type="signal peptide" evidence="10">
    <location>
        <begin position="1"/>
        <end position="26"/>
    </location>
</feature>
<keyword evidence="4 8" id="KW-0812">Transmembrane</keyword>
<feature type="domain" description="TonB-dependent receptor plug" evidence="12">
    <location>
        <begin position="65"/>
        <end position="175"/>
    </location>
</feature>
<proteinExistence type="inferred from homology"/>
<dbReference type="Pfam" id="PF00593">
    <property type="entry name" value="TonB_dep_Rec_b-barrel"/>
    <property type="match status" value="1"/>
</dbReference>
<evidence type="ECO:0000313" key="14">
    <source>
        <dbReference type="Proteomes" id="UP000185766"/>
    </source>
</evidence>